<accession>A0A0D8XQ39</accession>
<dbReference type="CDD" id="cd09107">
    <property type="entry name" value="PLDc_vPLD3_4_5_like_2"/>
    <property type="match status" value="1"/>
</dbReference>
<dbReference type="InterPro" id="IPR001736">
    <property type="entry name" value="PLipase_D/transphosphatidylase"/>
</dbReference>
<protein>
    <submittedName>
        <fullName evidence="3">Phospholipase D domain protein</fullName>
    </submittedName>
</protein>
<dbReference type="OrthoDB" id="1923775at2759"/>
<sequence>MLGVSRITQVKEGTRRYPSGVLHTKSWVVDGKHLYVGSANFDWRSLTQVKELGIAVFNCPCLADDLRKLHKIYWKMGAPRAKIPKSWPTTYDTSAYHERPTTVPQRNGNQAVYFSASPPGFQSCHRESDIDAMVKLIDEAEKSLNMAVMDYAPTTLYLKPLNSHLNLTNSLKGRAHFRWHGRLDEAIRRAAFDRQVKVRFMLSRWSHTYARFYSYLHSLQDLSSQLQCLKINGKCIRRGSIEVRLIQVPDMQYGVIPYSRVYHNKYFVTEKAVYVGTSNWTPDYWKYTAGIGMIIRPDDISQKSFIVKQFNQIFERDWNSNYTIPLSRFDNDGNWVNRTRYK</sequence>
<reference evidence="4" key="2">
    <citation type="journal article" date="2016" name="Sci. Rep.">
        <title>Dictyocaulus viviparus genome, variome and transcriptome elucidate lungworm biology and support future intervention.</title>
        <authorList>
            <person name="McNulty S.N."/>
            <person name="Strube C."/>
            <person name="Rosa B.A."/>
            <person name="Martin J.C."/>
            <person name="Tyagi R."/>
            <person name="Choi Y.J."/>
            <person name="Wang Q."/>
            <person name="Hallsworth Pepin K."/>
            <person name="Zhang X."/>
            <person name="Ozersky P."/>
            <person name="Wilson R.K."/>
            <person name="Sternberg P.W."/>
            <person name="Gasser R.B."/>
            <person name="Mitreva M."/>
        </authorList>
    </citation>
    <scope>NUCLEOTIDE SEQUENCE [LARGE SCALE GENOMIC DNA]</scope>
    <source>
        <strain evidence="4">HannoverDv2000</strain>
    </source>
</reference>
<evidence type="ECO:0000313" key="3">
    <source>
        <dbReference type="EMBL" id="KJH45904.1"/>
    </source>
</evidence>
<dbReference type="PROSITE" id="PS50035">
    <property type="entry name" value="PLD"/>
    <property type="match status" value="2"/>
</dbReference>
<dbReference type="STRING" id="29172.A0A0D8XQ39"/>
<dbReference type="InterPro" id="IPR050874">
    <property type="entry name" value="Diverse_PLD-related"/>
</dbReference>
<reference evidence="3 4" key="1">
    <citation type="submission" date="2013-11" db="EMBL/GenBank/DDBJ databases">
        <title>Draft genome of the bovine lungworm Dictyocaulus viviparus.</title>
        <authorList>
            <person name="Mitreva M."/>
        </authorList>
    </citation>
    <scope>NUCLEOTIDE SEQUENCE [LARGE SCALE GENOMIC DNA]</scope>
    <source>
        <strain evidence="3 4">HannoverDv2000</strain>
    </source>
</reference>
<evidence type="ECO:0000313" key="4">
    <source>
        <dbReference type="Proteomes" id="UP000053766"/>
    </source>
</evidence>
<comment type="similarity">
    <text evidence="1">Belongs to the phospholipase D family.</text>
</comment>
<dbReference type="PANTHER" id="PTHR10185">
    <property type="entry name" value="PHOSPHOLIPASE D - RELATED"/>
    <property type="match status" value="1"/>
</dbReference>
<dbReference type="SUPFAM" id="SSF56024">
    <property type="entry name" value="Phospholipase D/nuclease"/>
    <property type="match status" value="2"/>
</dbReference>
<dbReference type="InterPro" id="IPR032803">
    <property type="entry name" value="PLDc_3"/>
</dbReference>
<dbReference type="PANTHER" id="PTHR10185:SF12">
    <property type="entry name" value="PLD PHOSPHODIESTERASE DOMAIN-CONTAINING PROTEIN"/>
    <property type="match status" value="1"/>
</dbReference>
<feature type="domain" description="PLD phosphodiesterase" evidence="2">
    <location>
        <begin position="258"/>
        <end position="284"/>
    </location>
</feature>
<keyword evidence="4" id="KW-1185">Reference proteome</keyword>
<proteinExistence type="inferred from homology"/>
<gene>
    <name evidence="3" type="ORF">DICVIV_08059</name>
</gene>
<feature type="domain" description="PLD phosphodiesterase" evidence="2">
    <location>
        <begin position="18"/>
        <end position="45"/>
    </location>
</feature>
<dbReference type="Proteomes" id="UP000053766">
    <property type="component" value="Unassembled WGS sequence"/>
</dbReference>
<organism evidence="3 4">
    <name type="scientific">Dictyocaulus viviparus</name>
    <name type="common">Bovine lungworm</name>
    <dbReference type="NCBI Taxonomy" id="29172"/>
    <lineage>
        <taxon>Eukaryota</taxon>
        <taxon>Metazoa</taxon>
        <taxon>Ecdysozoa</taxon>
        <taxon>Nematoda</taxon>
        <taxon>Chromadorea</taxon>
        <taxon>Rhabditida</taxon>
        <taxon>Rhabditina</taxon>
        <taxon>Rhabditomorpha</taxon>
        <taxon>Strongyloidea</taxon>
        <taxon>Metastrongylidae</taxon>
        <taxon>Dictyocaulus</taxon>
    </lineage>
</organism>
<evidence type="ECO:0000256" key="1">
    <source>
        <dbReference type="ARBA" id="ARBA00008664"/>
    </source>
</evidence>
<dbReference type="SMART" id="SM00155">
    <property type="entry name" value="PLDc"/>
    <property type="match status" value="2"/>
</dbReference>
<evidence type="ECO:0000259" key="2">
    <source>
        <dbReference type="PROSITE" id="PS50035"/>
    </source>
</evidence>
<name>A0A0D8XQ39_DICVI</name>
<dbReference type="EMBL" id="KN716380">
    <property type="protein sequence ID" value="KJH45904.1"/>
    <property type="molecule type" value="Genomic_DNA"/>
</dbReference>
<dbReference type="Gene3D" id="3.30.870.10">
    <property type="entry name" value="Endonuclease Chain A"/>
    <property type="match status" value="2"/>
</dbReference>
<dbReference type="AlphaFoldDB" id="A0A0D8XQ39"/>
<dbReference type="Pfam" id="PF13918">
    <property type="entry name" value="PLDc_3"/>
    <property type="match status" value="1"/>
</dbReference>
<dbReference type="GO" id="GO:0003824">
    <property type="term" value="F:catalytic activity"/>
    <property type="evidence" value="ECO:0007669"/>
    <property type="project" value="InterPro"/>
</dbReference>